<comment type="similarity">
    <text evidence="1 5">Belongs to the 5-formyltetrahydrofolate cyclo-ligase family.</text>
</comment>
<feature type="binding site" evidence="4">
    <location>
        <position position="56"/>
    </location>
    <ligand>
        <name>substrate</name>
    </ligand>
</feature>
<dbReference type="PANTHER" id="PTHR23407:SF1">
    <property type="entry name" value="5-FORMYLTETRAHYDROFOLATE CYCLO-LIGASE"/>
    <property type="match status" value="1"/>
</dbReference>
<dbReference type="EMBL" id="CYYR01000014">
    <property type="protein sequence ID" value="CUO08721.1"/>
    <property type="molecule type" value="Genomic_DNA"/>
</dbReference>
<evidence type="ECO:0000256" key="2">
    <source>
        <dbReference type="ARBA" id="ARBA00022741"/>
    </source>
</evidence>
<comment type="catalytic activity">
    <reaction evidence="5">
        <text>(6S)-5-formyl-5,6,7,8-tetrahydrofolate + ATP = (6R)-5,10-methenyltetrahydrofolate + ADP + phosphate</text>
        <dbReference type="Rhea" id="RHEA:10488"/>
        <dbReference type="ChEBI" id="CHEBI:30616"/>
        <dbReference type="ChEBI" id="CHEBI:43474"/>
        <dbReference type="ChEBI" id="CHEBI:57455"/>
        <dbReference type="ChEBI" id="CHEBI:57457"/>
        <dbReference type="ChEBI" id="CHEBI:456216"/>
        <dbReference type="EC" id="6.3.3.2"/>
    </reaction>
</comment>
<evidence type="ECO:0000256" key="5">
    <source>
        <dbReference type="RuleBase" id="RU361279"/>
    </source>
</evidence>
<protein>
    <recommendedName>
        <fullName evidence="5">5-formyltetrahydrofolate cyclo-ligase</fullName>
        <ecNumber evidence="5">6.3.3.2</ecNumber>
    </recommendedName>
</protein>
<evidence type="ECO:0000256" key="3">
    <source>
        <dbReference type="ARBA" id="ARBA00022840"/>
    </source>
</evidence>
<name>A0A174C5B4_9FIRM</name>
<keyword evidence="6" id="KW-0436">Ligase</keyword>
<dbReference type="GO" id="GO:0030272">
    <property type="term" value="F:5-formyltetrahydrofolate cyclo-ligase activity"/>
    <property type="evidence" value="ECO:0007669"/>
    <property type="project" value="UniProtKB-EC"/>
</dbReference>
<dbReference type="InterPro" id="IPR024185">
    <property type="entry name" value="FTHF_cligase-like_sf"/>
</dbReference>
<dbReference type="NCBIfam" id="TIGR02727">
    <property type="entry name" value="MTHFS_bact"/>
    <property type="match status" value="1"/>
</dbReference>
<organism evidence="6 7">
    <name type="scientific">Roseburia inulinivorans</name>
    <dbReference type="NCBI Taxonomy" id="360807"/>
    <lineage>
        <taxon>Bacteria</taxon>
        <taxon>Bacillati</taxon>
        <taxon>Bacillota</taxon>
        <taxon>Clostridia</taxon>
        <taxon>Lachnospirales</taxon>
        <taxon>Lachnospiraceae</taxon>
        <taxon>Roseburia</taxon>
    </lineage>
</organism>
<dbReference type="Pfam" id="PF01812">
    <property type="entry name" value="5-FTHF_cyc-lig"/>
    <property type="match status" value="1"/>
</dbReference>
<dbReference type="InterPro" id="IPR002698">
    <property type="entry name" value="FTHF_cligase"/>
</dbReference>
<evidence type="ECO:0000313" key="6">
    <source>
        <dbReference type="EMBL" id="CUO08721.1"/>
    </source>
</evidence>
<dbReference type="Proteomes" id="UP000095395">
    <property type="component" value="Unassembled WGS sequence"/>
</dbReference>
<evidence type="ECO:0000256" key="4">
    <source>
        <dbReference type="PIRSR" id="PIRSR006806-1"/>
    </source>
</evidence>
<accession>A0A174C5B4</accession>
<keyword evidence="2 4" id="KW-0547">Nucleotide-binding</keyword>
<dbReference type="RefSeq" id="WP_055302242.1">
    <property type="nucleotide sequence ID" value="NZ_CYYR01000014.1"/>
</dbReference>
<sequence>MEINQRNFRKEHLAIRNAMLPGEVAEKSSAIVKRLLQSEWYKDTKEIFAYYPLGNEVDCHALFLQAWADGKRIALPRTKEENQMDFFYIDSLKQLEEGTFHVMEPVRGSEKADPLQQPVIVPGSVFGRDGSRYGYGKGYYDRFFAKYPRVRRYAVCYEHQLEETLPTDQHDIYMHDIYTEREVIQCFWGSEALLES</sequence>
<proteinExistence type="inferred from homology"/>
<reference evidence="6 7" key="1">
    <citation type="submission" date="2015-09" db="EMBL/GenBank/DDBJ databases">
        <authorList>
            <consortium name="Pathogen Informatics"/>
        </authorList>
    </citation>
    <scope>NUCLEOTIDE SEQUENCE [LARGE SCALE GENOMIC DNA]</scope>
    <source>
        <strain evidence="6 7">2789STDY5608835</strain>
    </source>
</reference>
<keyword evidence="5" id="KW-0479">Metal-binding</keyword>
<dbReference type="AlphaFoldDB" id="A0A174C5B4"/>
<dbReference type="Gene3D" id="3.40.50.10420">
    <property type="entry name" value="NagB/RpiA/CoA transferase-like"/>
    <property type="match status" value="1"/>
</dbReference>
<dbReference type="InterPro" id="IPR037171">
    <property type="entry name" value="NagB/RpiA_transferase-like"/>
</dbReference>
<keyword evidence="5" id="KW-0460">Magnesium</keyword>
<evidence type="ECO:0000256" key="1">
    <source>
        <dbReference type="ARBA" id="ARBA00010638"/>
    </source>
</evidence>
<gene>
    <name evidence="6" type="primary">yqgN</name>
    <name evidence="6" type="ORF">ERS852392_02126</name>
</gene>
<evidence type="ECO:0000313" key="7">
    <source>
        <dbReference type="Proteomes" id="UP000095395"/>
    </source>
</evidence>
<dbReference type="PIRSF" id="PIRSF006806">
    <property type="entry name" value="FTHF_cligase"/>
    <property type="match status" value="1"/>
</dbReference>
<dbReference type="PANTHER" id="PTHR23407">
    <property type="entry name" value="ATPASE INHIBITOR/5-FORMYLTETRAHYDROFOLATE CYCLO-LIGASE"/>
    <property type="match status" value="1"/>
</dbReference>
<keyword evidence="3 4" id="KW-0067">ATP-binding</keyword>
<dbReference type="GO" id="GO:0005524">
    <property type="term" value="F:ATP binding"/>
    <property type="evidence" value="ECO:0007669"/>
    <property type="project" value="UniProtKB-KW"/>
</dbReference>
<feature type="binding site" evidence="4">
    <location>
        <begin position="132"/>
        <end position="140"/>
    </location>
    <ligand>
        <name>ATP</name>
        <dbReference type="ChEBI" id="CHEBI:30616"/>
    </ligand>
</feature>
<dbReference type="GO" id="GO:0009396">
    <property type="term" value="P:folic acid-containing compound biosynthetic process"/>
    <property type="evidence" value="ECO:0007669"/>
    <property type="project" value="TreeGrafter"/>
</dbReference>
<dbReference type="EC" id="6.3.3.2" evidence="5"/>
<dbReference type="GO" id="GO:0046872">
    <property type="term" value="F:metal ion binding"/>
    <property type="evidence" value="ECO:0007669"/>
    <property type="project" value="UniProtKB-KW"/>
</dbReference>
<dbReference type="SUPFAM" id="SSF100950">
    <property type="entry name" value="NagB/RpiA/CoA transferase-like"/>
    <property type="match status" value="1"/>
</dbReference>
<dbReference type="GO" id="GO:0035999">
    <property type="term" value="P:tetrahydrofolate interconversion"/>
    <property type="evidence" value="ECO:0007669"/>
    <property type="project" value="TreeGrafter"/>
</dbReference>
<comment type="cofactor">
    <cofactor evidence="5">
        <name>Mg(2+)</name>
        <dbReference type="ChEBI" id="CHEBI:18420"/>
    </cofactor>
</comment>